<evidence type="ECO:0000313" key="2">
    <source>
        <dbReference type="EMBL" id="GAA0244988.1"/>
    </source>
</evidence>
<evidence type="ECO:0000313" key="3">
    <source>
        <dbReference type="Proteomes" id="UP001500967"/>
    </source>
</evidence>
<evidence type="ECO:0000259" key="1">
    <source>
        <dbReference type="Pfam" id="PF10592"/>
    </source>
</evidence>
<comment type="caution">
    <text evidence="2">The sequence shown here is derived from an EMBL/GenBank/DDBJ whole genome shotgun (WGS) entry which is preliminary data.</text>
</comment>
<gene>
    <name evidence="2" type="ORF">GCM10009539_33020</name>
</gene>
<dbReference type="EMBL" id="BAAAGX010000012">
    <property type="protein sequence ID" value="GAA0244988.1"/>
    <property type="molecule type" value="Genomic_DNA"/>
</dbReference>
<feature type="domain" description="Abortive phage infection protein C-terminal" evidence="1">
    <location>
        <begin position="249"/>
        <end position="441"/>
    </location>
</feature>
<accession>A0ABN0UBF1</accession>
<dbReference type="RefSeq" id="WP_344649717.1">
    <property type="nucleotide sequence ID" value="NZ_BAAAGX010000012.1"/>
</dbReference>
<name>A0ABN0UBF1_9ACTN</name>
<reference evidence="2 3" key="1">
    <citation type="journal article" date="2019" name="Int. J. Syst. Evol. Microbiol.">
        <title>The Global Catalogue of Microorganisms (GCM) 10K type strain sequencing project: providing services to taxonomists for standard genome sequencing and annotation.</title>
        <authorList>
            <consortium name="The Broad Institute Genomics Platform"/>
            <consortium name="The Broad Institute Genome Sequencing Center for Infectious Disease"/>
            <person name="Wu L."/>
            <person name="Ma J."/>
        </authorList>
    </citation>
    <scope>NUCLEOTIDE SEQUENCE [LARGE SCALE GENOMIC DNA]</scope>
    <source>
        <strain evidence="2 3">JCM 10425</strain>
    </source>
</reference>
<protein>
    <submittedName>
        <fullName evidence="2">AIPR family protein</fullName>
    </submittedName>
</protein>
<dbReference type="Proteomes" id="UP001500967">
    <property type="component" value="Unassembled WGS sequence"/>
</dbReference>
<sequence length="577" mass="65157">MDAFKAEQSLEVLSESDAFEHFVNYCVIADSVDTEIDISDLHVGGADDLGLDGAAILVNGNLVTSSEEVIDLLAINGYLEVRFMFVQAKTSSTFSGMQMMTLFDGVDELFADEMTQAANAQVENLRSICDVVYENTIKLRPKPSLQIYYVTTGEWKEDANLVAKTNRRIGRLQQTGLFSSVNFTALGADELHQSYQNSKNSIVAEFNFANRTLLPDIDGVTEAYLGVVQASEFIRLIRDQAGNIRKSLFYDNVRDFQDVNNPVNAEIQNTLRDARARGRFAVLNNGVTIVARELRTVRNTFTLTDYQIVNGCQTSHVLFNEQENLGANVHIPLKVIATEDEDVVNSIITATNRQTQVTTENLMALSGFQKRIERYFASYAGKRRLYYERRSKQYNSSGNINRLQIITVSQLLRAFGAMFVDSPHRAIRYYQDLQEQVGRTIFNEDHKVDPYYVAGYAHYRLETLFRSGGGLNTFYKPARYHLLMCFRYLASSDQTLPALTANKVEPFCQRLAEQLWDEKKALDIFSKAAVLVDKALNGQPLTRDVVKVQAFTNSVKAELGIKPRIVLSKDDLVKRER</sequence>
<organism evidence="2 3">
    <name type="scientific">Cryptosporangium japonicum</name>
    <dbReference type="NCBI Taxonomy" id="80872"/>
    <lineage>
        <taxon>Bacteria</taxon>
        <taxon>Bacillati</taxon>
        <taxon>Actinomycetota</taxon>
        <taxon>Actinomycetes</taxon>
        <taxon>Cryptosporangiales</taxon>
        <taxon>Cryptosporangiaceae</taxon>
        <taxon>Cryptosporangium</taxon>
    </lineage>
</organism>
<proteinExistence type="predicted"/>
<dbReference type="InterPro" id="IPR018891">
    <property type="entry name" value="AIPR_C"/>
</dbReference>
<dbReference type="Pfam" id="PF10592">
    <property type="entry name" value="AIPR"/>
    <property type="match status" value="1"/>
</dbReference>
<keyword evidence="3" id="KW-1185">Reference proteome</keyword>